<reference evidence="1" key="1">
    <citation type="submission" date="2021-02" db="EMBL/GenBank/DDBJ databases">
        <authorList>
            <person name="Nowell W R."/>
        </authorList>
    </citation>
    <scope>NUCLEOTIDE SEQUENCE</scope>
</reference>
<evidence type="ECO:0000313" key="1">
    <source>
        <dbReference type="EMBL" id="CAF3870688.1"/>
    </source>
</evidence>
<protein>
    <submittedName>
        <fullName evidence="1">Uncharacterized protein</fullName>
    </submittedName>
</protein>
<accession>A0A819FT09</accession>
<evidence type="ECO:0000313" key="2">
    <source>
        <dbReference type="Proteomes" id="UP000663823"/>
    </source>
</evidence>
<dbReference type="Proteomes" id="UP000663823">
    <property type="component" value="Unassembled WGS sequence"/>
</dbReference>
<comment type="caution">
    <text evidence="1">The sequence shown here is derived from an EMBL/GenBank/DDBJ whole genome shotgun (WGS) entry which is preliminary data.</text>
</comment>
<dbReference type="EMBL" id="CAJOAX010003744">
    <property type="protein sequence ID" value="CAF3870688.1"/>
    <property type="molecule type" value="Genomic_DNA"/>
</dbReference>
<proteinExistence type="predicted"/>
<name>A0A819FT09_9BILA</name>
<organism evidence="1 2">
    <name type="scientific">Rotaria sordida</name>
    <dbReference type="NCBI Taxonomy" id="392033"/>
    <lineage>
        <taxon>Eukaryota</taxon>
        <taxon>Metazoa</taxon>
        <taxon>Spiralia</taxon>
        <taxon>Gnathifera</taxon>
        <taxon>Rotifera</taxon>
        <taxon>Eurotatoria</taxon>
        <taxon>Bdelloidea</taxon>
        <taxon>Philodinida</taxon>
        <taxon>Philodinidae</taxon>
        <taxon>Rotaria</taxon>
    </lineage>
</organism>
<sequence length="590" mass="68275">MSTIILQDTLTVDIDIRDIIQNNPRLNNDVLPLILAKFRSIVPNANEVPEADLKKEIQRKVNDRTFRQNELDTSLVNFNNPTTVRSNVSVGTSALIQPKCTRQSNCCQARKRIKTVQPAATGAHSICSDDESLSKYSLRDRSKLIKIQYDYMTYYESSEEDDDEGSPDDVLLSNVKLLEFMKFKDKYNITDEAIRILNQLESIYGSCPTLYHLKKLRATLNKNIPIKKCDQGAYLHINDATKLLIHSDPSVLDNTDNQKIHIKRNMDGTTIGTSTNFLMSTIACIESGTKQQTAPNVIPLEISLFKKHKIRTRYPDAVRYEDDVASNGIVWNYSYIQVIPDVLHMKLRISDILLAEIISLISVTNTIAERPQHLKNVMTFLEQRAKDTRTNHKFALTRKNEIEVSGRLNSQMHELFLRDLPLYAIMKDNQTAFFIKKLCNDFFDLMRLYNLAGTHKHLKQQSINWCERFKSLFGPDAVTIYIHVLGNHAFKFHQQYDNLGLYSLQGNEKFNDVTTKDFFMSTNKRNFNIQLLQKRIRLKLLDIALRQDGLTAINKLFFNWNIKDTISAQESSLYKLFFLKEDTQRLYMRF</sequence>
<gene>
    <name evidence="1" type="ORF">OTI717_LOCUS22208</name>
</gene>
<dbReference type="AlphaFoldDB" id="A0A819FT09"/>